<gene>
    <name evidence="12" type="ORF">RHS04_09201</name>
</gene>
<dbReference type="InterPro" id="IPR050434">
    <property type="entry name" value="Glycosyl_hydrlase_28"/>
</dbReference>
<evidence type="ECO:0000256" key="6">
    <source>
        <dbReference type="ARBA" id="ARBA00023157"/>
    </source>
</evidence>
<dbReference type="InterPro" id="IPR000743">
    <property type="entry name" value="Glyco_hydro_28"/>
</dbReference>
<dbReference type="GO" id="GO:0004650">
    <property type="term" value="F:polygalacturonase activity"/>
    <property type="evidence" value="ECO:0007669"/>
    <property type="project" value="UniProtKB-EC"/>
</dbReference>
<keyword evidence="4" id="KW-0677">Repeat</keyword>
<dbReference type="InterPro" id="IPR011050">
    <property type="entry name" value="Pectin_lyase_fold/virulence"/>
</dbReference>
<dbReference type="SUPFAM" id="SSF51126">
    <property type="entry name" value="Pectin lyase-like"/>
    <property type="match status" value="1"/>
</dbReference>
<dbReference type="Gene3D" id="2.160.20.10">
    <property type="entry name" value="Single-stranded right-handed beta-helix, Pectin lyase-like"/>
    <property type="match status" value="2"/>
</dbReference>
<keyword evidence="5 11" id="KW-0378">Hydrolase</keyword>
<sequence>YWDGQGTSSSMKQAKPYPMIKLSCSGTVKDIKVLNSPAQVFSMGNDATLIVSNIDINNSAANAPNSLSGGKPAAHNTDGFDAINKDSNIAFLNNKCTGGHGISIGSIASGSNVSNIRITGNTITNNVQALRIKTDANAKSGSVSGVTYSGNHPTGCTSYGVIIDQSYPDTLGTAGAGMHQDITFSGTNNIAINPSAKGEIEVNCAKGSCSVGTWDWSGLKVSGGPSGSIVDADIPQFKSISRNS</sequence>
<evidence type="ECO:0000313" key="13">
    <source>
        <dbReference type="Proteomes" id="UP000650582"/>
    </source>
</evidence>
<dbReference type="InterPro" id="IPR006626">
    <property type="entry name" value="PbH1"/>
</dbReference>
<dbReference type="SMART" id="SM00710">
    <property type="entry name" value="PbH1"/>
    <property type="match status" value="3"/>
</dbReference>
<dbReference type="GO" id="GO:0071555">
    <property type="term" value="P:cell wall organization"/>
    <property type="evidence" value="ECO:0007669"/>
    <property type="project" value="UniProtKB-KW"/>
</dbReference>
<dbReference type="AlphaFoldDB" id="A0A8H7LFT0"/>
<keyword evidence="8" id="KW-0961">Cell wall biogenesis/degradation</keyword>
<evidence type="ECO:0000256" key="4">
    <source>
        <dbReference type="ARBA" id="ARBA00022737"/>
    </source>
</evidence>
<proteinExistence type="inferred from homology"/>
<evidence type="ECO:0000313" key="12">
    <source>
        <dbReference type="EMBL" id="KAF8667960.1"/>
    </source>
</evidence>
<dbReference type="PANTHER" id="PTHR31884">
    <property type="entry name" value="POLYGALACTURONASE"/>
    <property type="match status" value="1"/>
</dbReference>
<evidence type="ECO:0000256" key="2">
    <source>
        <dbReference type="ARBA" id="ARBA00012736"/>
    </source>
</evidence>
<feature type="active site" evidence="10">
    <location>
        <position position="100"/>
    </location>
</feature>
<keyword evidence="7 11" id="KW-0326">Glycosidase</keyword>
<reference evidence="12" key="1">
    <citation type="submission" date="2020-09" db="EMBL/GenBank/DDBJ databases">
        <title>Comparative genome analyses of four rice-infecting Rhizoctonia solani isolates reveal extensive enrichment of homogalacturonan modification genes.</title>
        <authorList>
            <person name="Lee D.-Y."/>
            <person name="Jeon J."/>
            <person name="Kim K.-T."/>
            <person name="Cheong K."/>
            <person name="Song H."/>
            <person name="Choi G."/>
            <person name="Ko J."/>
            <person name="Opiyo S.O."/>
            <person name="Zuo S."/>
            <person name="Madhav S."/>
            <person name="Lee Y.-H."/>
            <person name="Wang G.-L."/>
        </authorList>
    </citation>
    <scope>NUCLEOTIDE SEQUENCE</scope>
    <source>
        <strain evidence="12">AG1-IA YN-7</strain>
    </source>
</reference>
<evidence type="ECO:0000256" key="8">
    <source>
        <dbReference type="ARBA" id="ARBA00023316"/>
    </source>
</evidence>
<dbReference type="EC" id="3.2.1.15" evidence="2"/>
<dbReference type="InterPro" id="IPR012334">
    <property type="entry name" value="Pectin_lyas_fold"/>
</dbReference>
<evidence type="ECO:0000256" key="1">
    <source>
        <dbReference type="ARBA" id="ARBA00008834"/>
    </source>
</evidence>
<name>A0A8H7LFT0_9AGAM</name>
<dbReference type="GO" id="GO:0005576">
    <property type="term" value="C:extracellular region"/>
    <property type="evidence" value="ECO:0007669"/>
    <property type="project" value="TreeGrafter"/>
</dbReference>
<keyword evidence="3" id="KW-0732">Signal</keyword>
<keyword evidence="6" id="KW-1015">Disulfide bond</keyword>
<protein>
    <recommendedName>
        <fullName evidence="2">endo-polygalacturonase</fullName>
        <ecNumber evidence="2">3.2.1.15</ecNumber>
    </recommendedName>
</protein>
<dbReference type="Pfam" id="PF00295">
    <property type="entry name" value="Glyco_hydro_28"/>
    <property type="match status" value="1"/>
</dbReference>
<evidence type="ECO:0000256" key="9">
    <source>
        <dbReference type="ARBA" id="ARBA00034074"/>
    </source>
</evidence>
<dbReference type="Proteomes" id="UP000650582">
    <property type="component" value="Unassembled WGS sequence"/>
</dbReference>
<evidence type="ECO:0000256" key="10">
    <source>
        <dbReference type="PROSITE-ProRule" id="PRU10052"/>
    </source>
</evidence>
<dbReference type="EMBL" id="JACYCC010000351">
    <property type="protein sequence ID" value="KAF8667960.1"/>
    <property type="molecule type" value="Genomic_DNA"/>
</dbReference>
<comment type="similarity">
    <text evidence="1 11">Belongs to the glycosyl hydrolase 28 family.</text>
</comment>
<dbReference type="GO" id="GO:0045490">
    <property type="term" value="P:pectin catabolic process"/>
    <property type="evidence" value="ECO:0007669"/>
    <property type="project" value="TreeGrafter"/>
</dbReference>
<dbReference type="PANTHER" id="PTHR31884:SF1">
    <property type="entry name" value="POLYGALACTURONASE"/>
    <property type="match status" value="1"/>
</dbReference>
<comment type="caution">
    <text evidence="12">The sequence shown here is derived from an EMBL/GenBank/DDBJ whole genome shotgun (WGS) entry which is preliminary data.</text>
</comment>
<evidence type="ECO:0000256" key="7">
    <source>
        <dbReference type="ARBA" id="ARBA00023295"/>
    </source>
</evidence>
<evidence type="ECO:0000256" key="11">
    <source>
        <dbReference type="RuleBase" id="RU361169"/>
    </source>
</evidence>
<accession>A0A8H7LFT0</accession>
<evidence type="ECO:0000256" key="5">
    <source>
        <dbReference type="ARBA" id="ARBA00022801"/>
    </source>
</evidence>
<evidence type="ECO:0000256" key="3">
    <source>
        <dbReference type="ARBA" id="ARBA00022729"/>
    </source>
</evidence>
<dbReference type="PROSITE" id="PS00502">
    <property type="entry name" value="POLYGALACTURONASE"/>
    <property type="match status" value="1"/>
</dbReference>
<comment type="catalytic activity">
    <reaction evidence="9">
        <text>(1,4-alpha-D-galacturonosyl)n+m + H2O = (1,4-alpha-D-galacturonosyl)n + (1,4-alpha-D-galacturonosyl)m.</text>
        <dbReference type="EC" id="3.2.1.15"/>
    </reaction>
</comment>
<organism evidence="12 13">
    <name type="scientific">Rhizoctonia solani</name>
    <dbReference type="NCBI Taxonomy" id="456999"/>
    <lineage>
        <taxon>Eukaryota</taxon>
        <taxon>Fungi</taxon>
        <taxon>Dikarya</taxon>
        <taxon>Basidiomycota</taxon>
        <taxon>Agaricomycotina</taxon>
        <taxon>Agaricomycetes</taxon>
        <taxon>Cantharellales</taxon>
        <taxon>Ceratobasidiaceae</taxon>
        <taxon>Rhizoctonia</taxon>
    </lineage>
</organism>
<feature type="non-terminal residue" evidence="12">
    <location>
        <position position="1"/>
    </location>
</feature>